<evidence type="ECO:0000313" key="2">
    <source>
        <dbReference type="EMBL" id="GGX35457.1"/>
    </source>
</evidence>
<feature type="region of interest" description="Disordered" evidence="1">
    <location>
        <begin position="93"/>
        <end position="112"/>
    </location>
</feature>
<keyword evidence="3" id="KW-1185">Reference proteome</keyword>
<comment type="caution">
    <text evidence="2">The sequence shown here is derived from an EMBL/GenBank/DDBJ whole genome shotgun (WGS) entry which is preliminary data.</text>
</comment>
<protein>
    <submittedName>
        <fullName evidence="2">Uncharacterized protein</fullName>
    </submittedName>
</protein>
<dbReference type="Proteomes" id="UP000617743">
    <property type="component" value="Unassembled WGS sequence"/>
</dbReference>
<name>A0ABQ2XUW8_9ACTN</name>
<reference evidence="3" key="1">
    <citation type="journal article" date="2019" name="Int. J. Syst. Evol. Microbiol.">
        <title>The Global Catalogue of Microorganisms (GCM) 10K type strain sequencing project: providing services to taxonomists for standard genome sequencing and annotation.</title>
        <authorList>
            <consortium name="The Broad Institute Genomics Platform"/>
            <consortium name="The Broad Institute Genome Sequencing Center for Infectious Disease"/>
            <person name="Wu L."/>
            <person name="Ma J."/>
        </authorList>
    </citation>
    <scope>NUCLEOTIDE SEQUENCE [LARGE SCALE GENOMIC DNA]</scope>
    <source>
        <strain evidence="3">JCM 4866</strain>
    </source>
</reference>
<organism evidence="2 3">
    <name type="scientific">Streptomyces lomondensis</name>
    <dbReference type="NCBI Taxonomy" id="68229"/>
    <lineage>
        <taxon>Bacteria</taxon>
        <taxon>Bacillati</taxon>
        <taxon>Actinomycetota</taxon>
        <taxon>Actinomycetes</taxon>
        <taxon>Kitasatosporales</taxon>
        <taxon>Streptomycetaceae</taxon>
        <taxon>Streptomyces</taxon>
    </lineage>
</organism>
<evidence type="ECO:0000256" key="1">
    <source>
        <dbReference type="SAM" id="MobiDB-lite"/>
    </source>
</evidence>
<proteinExistence type="predicted"/>
<dbReference type="RefSeq" id="WP_190054961.1">
    <property type="nucleotide sequence ID" value="NZ_BMWC01000022.1"/>
</dbReference>
<sequence>MLHAHRDTWEFLVKHAGADQHFHVPGAVAETCGIVVARLSGPSLVAVLTRLDDVRRDTAAGLGTQAIAHHLHERIGRIVEVIARDPRTGGDCDPVIIRIDDRPKADDGDGQQ</sequence>
<accession>A0ABQ2XUW8</accession>
<evidence type="ECO:0000313" key="3">
    <source>
        <dbReference type="Proteomes" id="UP000617743"/>
    </source>
</evidence>
<feature type="compositionally biased region" description="Basic and acidic residues" evidence="1">
    <location>
        <begin position="98"/>
        <end position="112"/>
    </location>
</feature>
<dbReference type="EMBL" id="BMWC01000022">
    <property type="protein sequence ID" value="GGX35457.1"/>
    <property type="molecule type" value="Genomic_DNA"/>
</dbReference>
<gene>
    <name evidence="2" type="ORF">GCM10010383_77040</name>
</gene>